<dbReference type="Pfam" id="PF04466">
    <property type="entry name" value="Terminase_3"/>
    <property type="match status" value="1"/>
</dbReference>
<name>A0A0F9AWJ3_9ZZZZ</name>
<sequence>MVSCIKINDIVSFEEVRIDNVYDLSIDGNHNYYLDCGNPILVHNSSKTWSIFQNIILLCQEQKGLSFTISRLTLTWIKATILKDFEELSKLYQLPVTPAINHNRPDQTYYLYGNEIAFIGIDEEQKLFGRKQDYFWLNEIIETKKEHFDQIEMRTTIGGWMDYNPRSKNHWVYGMESRDDVEFIHSTMLDNPFLPLTIVKKILSYEPTEANIRAGTASEYMWDVYGRGKRRAFEGLVFPEWGVYDKVTVDWEIYGLDFGFTNDPTALVWIGGTWDSLFWKELIFETNLTNQDIGNRFSQLGLRKG</sequence>
<gene>
    <name evidence="2" type="ORF">LCGC14_2522070</name>
</gene>
<protein>
    <recommendedName>
        <fullName evidence="1">Phage terminase large subunit N-terminal domain-containing protein</fullName>
    </recommendedName>
</protein>
<dbReference type="InterPro" id="IPR052380">
    <property type="entry name" value="Viral_DNA_packaging_terminase"/>
</dbReference>
<feature type="domain" description="Phage terminase large subunit N-terminal" evidence="1">
    <location>
        <begin position="44"/>
        <end position="207"/>
    </location>
</feature>
<dbReference type="PROSITE" id="PS50818">
    <property type="entry name" value="INTEIN_C_TER"/>
    <property type="match status" value="1"/>
</dbReference>
<dbReference type="PANTHER" id="PTHR39184:SF1">
    <property type="entry name" value="PBSX PHAGE TERMINASE LARGE SUBUNIT"/>
    <property type="match status" value="1"/>
</dbReference>
<proteinExistence type="predicted"/>
<comment type="caution">
    <text evidence="2">The sequence shown here is derived from an EMBL/GenBank/DDBJ whole genome shotgun (WGS) entry which is preliminary data.</text>
</comment>
<dbReference type="PANTHER" id="PTHR39184">
    <property type="match status" value="1"/>
</dbReference>
<evidence type="ECO:0000313" key="2">
    <source>
        <dbReference type="EMBL" id="KKL13805.1"/>
    </source>
</evidence>
<dbReference type="Gene3D" id="3.30.420.280">
    <property type="match status" value="1"/>
</dbReference>
<dbReference type="InterPro" id="IPR035412">
    <property type="entry name" value="Terminase_L_N"/>
</dbReference>
<dbReference type="NCBIfam" id="TIGR01443">
    <property type="entry name" value="intein_Cterm"/>
    <property type="match status" value="1"/>
</dbReference>
<dbReference type="EMBL" id="LAZR01040711">
    <property type="protein sequence ID" value="KKL13805.1"/>
    <property type="molecule type" value="Genomic_DNA"/>
</dbReference>
<reference evidence="2" key="1">
    <citation type="journal article" date="2015" name="Nature">
        <title>Complex archaea that bridge the gap between prokaryotes and eukaryotes.</title>
        <authorList>
            <person name="Spang A."/>
            <person name="Saw J.H."/>
            <person name="Jorgensen S.L."/>
            <person name="Zaremba-Niedzwiedzka K."/>
            <person name="Martijn J."/>
            <person name="Lind A.E."/>
            <person name="van Eijk R."/>
            <person name="Schleper C."/>
            <person name="Guy L."/>
            <person name="Ettema T.J."/>
        </authorList>
    </citation>
    <scope>NUCLEOTIDE SEQUENCE</scope>
</reference>
<dbReference type="AlphaFoldDB" id="A0A0F9AWJ3"/>
<evidence type="ECO:0000259" key="1">
    <source>
        <dbReference type="Pfam" id="PF04466"/>
    </source>
</evidence>
<dbReference type="InterPro" id="IPR027417">
    <property type="entry name" value="P-loop_NTPase"/>
</dbReference>
<dbReference type="InterPro" id="IPR030934">
    <property type="entry name" value="Intein_C"/>
</dbReference>
<dbReference type="Gene3D" id="3.40.50.300">
    <property type="entry name" value="P-loop containing nucleotide triphosphate hydrolases"/>
    <property type="match status" value="1"/>
</dbReference>
<dbReference type="Gene3D" id="2.170.16.10">
    <property type="entry name" value="Hedgehog/Intein (Hint) domain"/>
    <property type="match status" value="1"/>
</dbReference>
<feature type="non-terminal residue" evidence="2">
    <location>
        <position position="305"/>
    </location>
</feature>
<accession>A0A0F9AWJ3</accession>
<organism evidence="2">
    <name type="scientific">marine sediment metagenome</name>
    <dbReference type="NCBI Taxonomy" id="412755"/>
    <lineage>
        <taxon>unclassified sequences</taxon>
        <taxon>metagenomes</taxon>
        <taxon>ecological metagenomes</taxon>
    </lineage>
</organism>